<accession>A0A1G7S9E0</accession>
<organism evidence="1 2">
    <name type="scientific">Chitinophaga filiformis</name>
    <name type="common">Myxococcus filiformis</name>
    <name type="synonym">Flexibacter filiformis</name>
    <dbReference type="NCBI Taxonomy" id="104663"/>
    <lineage>
        <taxon>Bacteria</taxon>
        <taxon>Pseudomonadati</taxon>
        <taxon>Bacteroidota</taxon>
        <taxon>Chitinophagia</taxon>
        <taxon>Chitinophagales</taxon>
        <taxon>Chitinophagaceae</taxon>
        <taxon>Chitinophaga</taxon>
    </lineage>
</organism>
<protein>
    <submittedName>
        <fullName evidence="1">Uncharacterized protein</fullName>
    </submittedName>
</protein>
<dbReference type="STRING" id="104663.SAMN04488121_103785"/>
<proteinExistence type="predicted"/>
<name>A0A1G7S9E0_CHIFI</name>
<gene>
    <name evidence="1" type="ORF">SAMN04488121_103785</name>
</gene>
<dbReference type="Proteomes" id="UP000199045">
    <property type="component" value="Unassembled WGS sequence"/>
</dbReference>
<evidence type="ECO:0000313" key="2">
    <source>
        <dbReference type="Proteomes" id="UP000199045"/>
    </source>
</evidence>
<sequence length="48" mass="5346">MNTALAVFVQHFTYPIKIPEKSPEKPQTESCIFGCHNSIASTPLMIKP</sequence>
<reference evidence="1 2" key="1">
    <citation type="submission" date="2016-10" db="EMBL/GenBank/DDBJ databases">
        <authorList>
            <person name="de Groot N.N."/>
        </authorList>
    </citation>
    <scope>NUCLEOTIDE SEQUENCE [LARGE SCALE GENOMIC DNA]</scope>
    <source>
        <strain evidence="1 2">DSM 527</strain>
    </source>
</reference>
<dbReference type="AlphaFoldDB" id="A0A1G7S9E0"/>
<dbReference type="EMBL" id="FNBN01000003">
    <property type="protein sequence ID" value="SDG19613.1"/>
    <property type="molecule type" value="Genomic_DNA"/>
</dbReference>
<evidence type="ECO:0000313" key="1">
    <source>
        <dbReference type="EMBL" id="SDG19613.1"/>
    </source>
</evidence>